<dbReference type="RefSeq" id="WP_097147799.1">
    <property type="nucleotide sequence ID" value="NZ_OBQC01000001.1"/>
</dbReference>
<gene>
    <name evidence="2" type="ORF">SAMN05877842_101240</name>
</gene>
<keyword evidence="1" id="KW-1133">Transmembrane helix</keyword>
<reference evidence="3" key="1">
    <citation type="submission" date="2017-08" db="EMBL/GenBank/DDBJ databases">
        <authorList>
            <person name="Varghese N."/>
            <person name="Submissions S."/>
        </authorList>
    </citation>
    <scope>NUCLEOTIDE SEQUENCE [LARGE SCALE GENOMIC DNA]</scope>
    <source>
        <strain evidence="3">JC23</strain>
    </source>
</reference>
<evidence type="ECO:0000313" key="2">
    <source>
        <dbReference type="EMBL" id="SOC35074.1"/>
    </source>
</evidence>
<evidence type="ECO:0000256" key="1">
    <source>
        <dbReference type="SAM" id="Phobius"/>
    </source>
</evidence>
<dbReference type="EMBL" id="OBQC01000001">
    <property type="protein sequence ID" value="SOC35074.1"/>
    <property type="molecule type" value="Genomic_DNA"/>
</dbReference>
<keyword evidence="1" id="KW-0472">Membrane</keyword>
<keyword evidence="3" id="KW-1185">Reference proteome</keyword>
<keyword evidence="1" id="KW-0812">Transmembrane</keyword>
<dbReference type="Proteomes" id="UP000219252">
    <property type="component" value="Unassembled WGS sequence"/>
</dbReference>
<dbReference type="Pfam" id="PF11151">
    <property type="entry name" value="DUF2929"/>
    <property type="match status" value="1"/>
</dbReference>
<name>A0A285TZG1_9BACL</name>
<dbReference type="AlphaFoldDB" id="A0A285TZG1"/>
<proteinExistence type="predicted"/>
<evidence type="ECO:0008006" key="4">
    <source>
        <dbReference type="Google" id="ProtNLM"/>
    </source>
</evidence>
<dbReference type="InterPro" id="IPR021324">
    <property type="entry name" value="DUF2929"/>
</dbReference>
<accession>A0A285TZG1</accession>
<organism evidence="2 3">
    <name type="scientific">Ureibacillus acetophenoni</name>
    <dbReference type="NCBI Taxonomy" id="614649"/>
    <lineage>
        <taxon>Bacteria</taxon>
        <taxon>Bacillati</taxon>
        <taxon>Bacillota</taxon>
        <taxon>Bacilli</taxon>
        <taxon>Bacillales</taxon>
        <taxon>Caryophanaceae</taxon>
        <taxon>Ureibacillus</taxon>
    </lineage>
</organism>
<evidence type="ECO:0000313" key="3">
    <source>
        <dbReference type="Proteomes" id="UP000219252"/>
    </source>
</evidence>
<protein>
    <recommendedName>
        <fullName evidence="4">DUF2929 family protein</fullName>
    </recommendedName>
</protein>
<dbReference type="OrthoDB" id="2440739at2"/>
<sequence>MQYIATFFWSFLLVTMLNYVVSSVLGVTFDFVTGAIISLIFSVLVLIVTAIIPNEPTPEAEHH</sequence>
<feature type="transmembrane region" description="Helical" evidence="1">
    <location>
        <begin position="32"/>
        <end position="52"/>
    </location>
</feature>